<gene>
    <name evidence="1" type="ORF">Tci_928076</name>
</gene>
<protein>
    <recommendedName>
        <fullName evidence="2">Reverse transcriptase domain-containing protein</fullName>
    </recommendedName>
</protein>
<sequence>GFYSRCSIDESNLADPNDILVDTILEIHTDEHALDYSSPLIYDDYDDDLDEF</sequence>
<organism evidence="1">
    <name type="scientific">Tanacetum cinerariifolium</name>
    <name type="common">Dalmatian daisy</name>
    <name type="synonym">Chrysanthemum cinerariifolium</name>
    <dbReference type="NCBI Taxonomy" id="118510"/>
    <lineage>
        <taxon>Eukaryota</taxon>
        <taxon>Viridiplantae</taxon>
        <taxon>Streptophyta</taxon>
        <taxon>Embryophyta</taxon>
        <taxon>Tracheophyta</taxon>
        <taxon>Spermatophyta</taxon>
        <taxon>Magnoliopsida</taxon>
        <taxon>eudicotyledons</taxon>
        <taxon>Gunneridae</taxon>
        <taxon>Pentapetalae</taxon>
        <taxon>asterids</taxon>
        <taxon>campanulids</taxon>
        <taxon>Asterales</taxon>
        <taxon>Asteraceae</taxon>
        <taxon>Asteroideae</taxon>
        <taxon>Anthemideae</taxon>
        <taxon>Anthemidinae</taxon>
        <taxon>Tanacetum</taxon>
    </lineage>
</organism>
<evidence type="ECO:0000313" key="1">
    <source>
        <dbReference type="EMBL" id="GFD56107.1"/>
    </source>
</evidence>
<comment type="caution">
    <text evidence="1">The sequence shown here is derived from an EMBL/GenBank/DDBJ whole genome shotgun (WGS) entry which is preliminary data.</text>
</comment>
<feature type="non-terminal residue" evidence="1">
    <location>
        <position position="1"/>
    </location>
</feature>
<dbReference type="AlphaFoldDB" id="A0A699X8Q6"/>
<reference evidence="1" key="1">
    <citation type="journal article" date="2019" name="Sci. Rep.">
        <title>Draft genome of Tanacetum cinerariifolium, the natural source of mosquito coil.</title>
        <authorList>
            <person name="Yamashiro T."/>
            <person name="Shiraishi A."/>
            <person name="Satake H."/>
            <person name="Nakayama K."/>
        </authorList>
    </citation>
    <scope>NUCLEOTIDE SEQUENCE</scope>
</reference>
<evidence type="ECO:0008006" key="2">
    <source>
        <dbReference type="Google" id="ProtNLM"/>
    </source>
</evidence>
<dbReference type="EMBL" id="BKCJ011825452">
    <property type="protein sequence ID" value="GFD56107.1"/>
    <property type="molecule type" value="Genomic_DNA"/>
</dbReference>
<accession>A0A699X8Q6</accession>
<name>A0A699X8Q6_TANCI</name>
<proteinExistence type="predicted"/>